<organism evidence="1 2">
    <name type="scientific">Ancylostoma caninum</name>
    <name type="common">Dog hookworm</name>
    <dbReference type="NCBI Taxonomy" id="29170"/>
    <lineage>
        <taxon>Eukaryota</taxon>
        <taxon>Metazoa</taxon>
        <taxon>Ecdysozoa</taxon>
        <taxon>Nematoda</taxon>
        <taxon>Chromadorea</taxon>
        <taxon>Rhabditida</taxon>
        <taxon>Rhabditina</taxon>
        <taxon>Rhabditomorpha</taxon>
        <taxon>Strongyloidea</taxon>
        <taxon>Ancylostomatidae</taxon>
        <taxon>Ancylostomatinae</taxon>
        <taxon>Ancylostoma</taxon>
    </lineage>
</organism>
<protein>
    <submittedName>
        <fullName evidence="1">Uncharacterized protein</fullName>
    </submittedName>
</protein>
<dbReference type="OrthoDB" id="5848938at2759"/>
<evidence type="ECO:0000313" key="1">
    <source>
        <dbReference type="EMBL" id="RCN38572.1"/>
    </source>
</evidence>
<gene>
    <name evidence="1" type="ORF">ANCCAN_15512</name>
</gene>
<proteinExistence type="predicted"/>
<reference evidence="1 2" key="1">
    <citation type="submission" date="2014-10" db="EMBL/GenBank/DDBJ databases">
        <title>Draft genome of the hookworm Ancylostoma caninum.</title>
        <authorList>
            <person name="Mitreva M."/>
        </authorList>
    </citation>
    <scope>NUCLEOTIDE SEQUENCE [LARGE SCALE GENOMIC DNA]</scope>
    <source>
        <strain evidence="1 2">Baltimore</strain>
    </source>
</reference>
<accession>A0A368G2I0</accession>
<keyword evidence="2" id="KW-1185">Reference proteome</keyword>
<dbReference type="Proteomes" id="UP000252519">
    <property type="component" value="Unassembled WGS sequence"/>
</dbReference>
<name>A0A368G2I0_ANCCA</name>
<comment type="caution">
    <text evidence="1">The sequence shown here is derived from an EMBL/GenBank/DDBJ whole genome shotgun (WGS) entry which is preliminary data.</text>
</comment>
<sequence length="112" mass="12645">MAELFHDREYESRRRHISRLINSHKEDDITLDNVPESLAVLPDGSKFLQLQTPTFQMYYSKATIKKAVDNGLKALVADGIHKVLPKKLGDNAQLYTIRGVCNGTVEVLPTFC</sequence>
<dbReference type="AlphaFoldDB" id="A0A368G2I0"/>
<evidence type="ECO:0000313" key="2">
    <source>
        <dbReference type="Proteomes" id="UP000252519"/>
    </source>
</evidence>
<dbReference type="EMBL" id="JOJR01000389">
    <property type="protein sequence ID" value="RCN38572.1"/>
    <property type="molecule type" value="Genomic_DNA"/>
</dbReference>